<keyword evidence="2" id="KW-1185">Reference proteome</keyword>
<dbReference type="Pfam" id="PF13646">
    <property type="entry name" value="HEAT_2"/>
    <property type="match status" value="1"/>
</dbReference>
<dbReference type="Proteomes" id="UP000503447">
    <property type="component" value="Chromosome"/>
</dbReference>
<reference evidence="2" key="1">
    <citation type="submission" date="2020-05" db="EMBL/GenBank/DDBJ databases">
        <title>Frigoriglobus tundricola gen. nov., sp. nov., a psychrotolerant cellulolytic planctomycete of the family Gemmataceae with two divergent copies of 16S rRNA gene.</title>
        <authorList>
            <person name="Kulichevskaya I.S."/>
            <person name="Ivanova A.A."/>
            <person name="Naumoff D.G."/>
            <person name="Beletsky A.V."/>
            <person name="Rijpstra W.I.C."/>
            <person name="Sinninghe Damste J.S."/>
            <person name="Mardanov A.V."/>
            <person name="Ravin N.V."/>
            <person name="Dedysh S.N."/>
        </authorList>
    </citation>
    <scope>NUCLEOTIDE SEQUENCE [LARGE SCALE GENOMIC DNA]</scope>
    <source>
        <strain evidence="2">PL17</strain>
    </source>
</reference>
<dbReference type="Gene3D" id="1.25.10.10">
    <property type="entry name" value="Leucine-rich Repeat Variant"/>
    <property type="match status" value="1"/>
</dbReference>
<dbReference type="RefSeq" id="WP_171475356.1">
    <property type="nucleotide sequence ID" value="NZ_CP053452.2"/>
</dbReference>
<dbReference type="AlphaFoldDB" id="A0A6M5Z317"/>
<gene>
    <name evidence="1" type="ORF">FTUN_8281</name>
</gene>
<accession>A0A6M5Z317</accession>
<dbReference type="EMBL" id="CP053452">
    <property type="protein sequence ID" value="QJX00649.1"/>
    <property type="molecule type" value="Genomic_DNA"/>
</dbReference>
<dbReference type="KEGG" id="ftj:FTUN_8281"/>
<evidence type="ECO:0008006" key="3">
    <source>
        <dbReference type="Google" id="ProtNLM"/>
    </source>
</evidence>
<name>A0A6M5Z317_9BACT</name>
<evidence type="ECO:0000313" key="2">
    <source>
        <dbReference type="Proteomes" id="UP000503447"/>
    </source>
</evidence>
<dbReference type="SUPFAM" id="SSF48371">
    <property type="entry name" value="ARM repeat"/>
    <property type="match status" value="1"/>
</dbReference>
<sequence>MNARFVKAMAAVFLFNSVLFLCVREEALAGEKEEDAKKYTDQLHKGKDAKSKITALQQLGTLAQIKKSLITPALPDVYKAVEDKDPAVRAAAAETLGKADEPYEKVGDVLVKLIKNDKDETVKIAAIRGLTVMRESAKDALPTIRDVVKANAGDKKSNLLKAAQDAVKAISGTGKKN</sequence>
<organism evidence="1 2">
    <name type="scientific">Frigoriglobus tundricola</name>
    <dbReference type="NCBI Taxonomy" id="2774151"/>
    <lineage>
        <taxon>Bacteria</taxon>
        <taxon>Pseudomonadati</taxon>
        <taxon>Planctomycetota</taxon>
        <taxon>Planctomycetia</taxon>
        <taxon>Gemmatales</taxon>
        <taxon>Gemmataceae</taxon>
        <taxon>Frigoriglobus</taxon>
    </lineage>
</organism>
<dbReference type="InterPro" id="IPR011989">
    <property type="entry name" value="ARM-like"/>
</dbReference>
<evidence type="ECO:0000313" key="1">
    <source>
        <dbReference type="EMBL" id="QJX00649.1"/>
    </source>
</evidence>
<dbReference type="InterPro" id="IPR016024">
    <property type="entry name" value="ARM-type_fold"/>
</dbReference>
<proteinExistence type="predicted"/>
<protein>
    <recommendedName>
        <fullName evidence="3">HEAT repeat domain-containing protein</fullName>
    </recommendedName>
</protein>